<evidence type="ECO:0000256" key="1">
    <source>
        <dbReference type="ARBA" id="ARBA00006484"/>
    </source>
</evidence>
<keyword evidence="2" id="KW-0560">Oxidoreductase</keyword>
<dbReference type="PANTHER" id="PTHR24320">
    <property type="entry name" value="RETINOL DEHYDROGENASE"/>
    <property type="match status" value="1"/>
</dbReference>
<evidence type="ECO:0000313" key="4">
    <source>
        <dbReference type="Proteomes" id="UP000799777"/>
    </source>
</evidence>
<name>A0A9P4H4U7_9PLEO</name>
<dbReference type="SUPFAM" id="SSF51735">
    <property type="entry name" value="NAD(P)-binding Rossmann-fold domains"/>
    <property type="match status" value="1"/>
</dbReference>
<protein>
    <submittedName>
        <fullName evidence="3">Uncharacterized protein</fullName>
    </submittedName>
</protein>
<feature type="non-terminal residue" evidence="3">
    <location>
        <position position="1"/>
    </location>
</feature>
<dbReference type="PANTHER" id="PTHR24320:SF152">
    <property type="entry name" value="SHORT-CHAIN DEHYDROGENASE_REDUCTASE FAMILY PROTEIN"/>
    <property type="match status" value="1"/>
</dbReference>
<dbReference type="AlphaFoldDB" id="A0A9P4H4U7"/>
<comment type="caution">
    <text evidence="3">The sequence shown here is derived from an EMBL/GenBank/DDBJ whole genome shotgun (WGS) entry which is preliminary data.</text>
</comment>
<reference evidence="3" key="1">
    <citation type="journal article" date="2020" name="Stud. Mycol.">
        <title>101 Dothideomycetes genomes: a test case for predicting lifestyles and emergence of pathogens.</title>
        <authorList>
            <person name="Haridas S."/>
            <person name="Albert R."/>
            <person name="Binder M."/>
            <person name="Bloem J."/>
            <person name="Labutti K."/>
            <person name="Salamov A."/>
            <person name="Andreopoulos B."/>
            <person name="Baker S."/>
            <person name="Barry K."/>
            <person name="Bills G."/>
            <person name="Bluhm B."/>
            <person name="Cannon C."/>
            <person name="Castanera R."/>
            <person name="Culley D."/>
            <person name="Daum C."/>
            <person name="Ezra D."/>
            <person name="Gonzalez J."/>
            <person name="Henrissat B."/>
            <person name="Kuo A."/>
            <person name="Liang C."/>
            <person name="Lipzen A."/>
            <person name="Lutzoni F."/>
            <person name="Magnuson J."/>
            <person name="Mondo S."/>
            <person name="Nolan M."/>
            <person name="Ohm R."/>
            <person name="Pangilinan J."/>
            <person name="Park H.-J."/>
            <person name="Ramirez L."/>
            <person name="Alfaro M."/>
            <person name="Sun H."/>
            <person name="Tritt A."/>
            <person name="Yoshinaga Y."/>
            <person name="Zwiers L.-H."/>
            <person name="Turgeon B."/>
            <person name="Goodwin S."/>
            <person name="Spatafora J."/>
            <person name="Crous P."/>
            <person name="Grigoriev I."/>
        </authorList>
    </citation>
    <scope>NUCLEOTIDE SEQUENCE</scope>
    <source>
        <strain evidence="3">CBS 110217</strain>
    </source>
</reference>
<accession>A0A9P4H4U7</accession>
<evidence type="ECO:0000256" key="2">
    <source>
        <dbReference type="ARBA" id="ARBA00023002"/>
    </source>
</evidence>
<dbReference type="GO" id="GO:0016491">
    <property type="term" value="F:oxidoreductase activity"/>
    <property type="evidence" value="ECO:0007669"/>
    <property type="project" value="UniProtKB-KW"/>
</dbReference>
<dbReference type="OrthoDB" id="191139at2759"/>
<sequence length="230" mass="25764">TKLIAFDVNSLKTVALFCHQVIAEIQTRRWPRLAAIICTEVYWRLSGAPTKSEDGFEQSMAINHLAHFALCSRLLGGMDSRNGRMVFIGSQAHWPEHAGLSKGFPTKLPGSLNDLIHPQEESESIHMGRGFQRYAISKLVIILVMYELNRRLKKAVAVDPLDLTTSIGQAARAVVDVAISDEFAGSEGYFEGRKKVESSPDRLEKDIQRVLWKHSVAWCDLKECDSLVEL</sequence>
<gene>
    <name evidence="3" type="ORF">EK21DRAFT_70328</name>
</gene>
<evidence type="ECO:0000313" key="3">
    <source>
        <dbReference type="EMBL" id="KAF2028223.1"/>
    </source>
</evidence>
<proteinExistence type="inferred from homology"/>
<dbReference type="Gene3D" id="3.40.50.720">
    <property type="entry name" value="NAD(P)-binding Rossmann-like Domain"/>
    <property type="match status" value="1"/>
</dbReference>
<keyword evidence="4" id="KW-1185">Reference proteome</keyword>
<dbReference type="InterPro" id="IPR036291">
    <property type="entry name" value="NAD(P)-bd_dom_sf"/>
</dbReference>
<dbReference type="EMBL" id="ML978216">
    <property type="protein sequence ID" value="KAF2028223.1"/>
    <property type="molecule type" value="Genomic_DNA"/>
</dbReference>
<dbReference type="Proteomes" id="UP000799777">
    <property type="component" value="Unassembled WGS sequence"/>
</dbReference>
<comment type="similarity">
    <text evidence="1">Belongs to the short-chain dehydrogenases/reductases (SDR) family.</text>
</comment>
<organism evidence="3 4">
    <name type="scientific">Setomelanomma holmii</name>
    <dbReference type="NCBI Taxonomy" id="210430"/>
    <lineage>
        <taxon>Eukaryota</taxon>
        <taxon>Fungi</taxon>
        <taxon>Dikarya</taxon>
        <taxon>Ascomycota</taxon>
        <taxon>Pezizomycotina</taxon>
        <taxon>Dothideomycetes</taxon>
        <taxon>Pleosporomycetidae</taxon>
        <taxon>Pleosporales</taxon>
        <taxon>Pleosporineae</taxon>
        <taxon>Phaeosphaeriaceae</taxon>
        <taxon>Setomelanomma</taxon>
    </lineage>
</organism>